<dbReference type="InterPro" id="IPR001343">
    <property type="entry name" value="Hemolysn_Ca-bd"/>
</dbReference>
<keyword evidence="7" id="KW-0843">Virulence</keyword>
<dbReference type="Proteomes" id="UP001549366">
    <property type="component" value="Unassembled WGS sequence"/>
</dbReference>
<dbReference type="PANTHER" id="PTHR38340:SF1">
    <property type="entry name" value="S-LAYER PROTEIN"/>
    <property type="match status" value="1"/>
</dbReference>
<keyword evidence="3" id="KW-0964">Secreted</keyword>
<protein>
    <submittedName>
        <fullName evidence="10">Ca2+-binding RTX toxin-like protein</fullName>
    </submittedName>
</protein>
<feature type="region of interest" description="Disordered" evidence="9">
    <location>
        <begin position="1214"/>
        <end position="1241"/>
    </location>
</feature>
<dbReference type="SUPFAM" id="SSF51120">
    <property type="entry name" value="beta-Roll"/>
    <property type="match status" value="13"/>
</dbReference>
<feature type="compositionally biased region" description="Polar residues" evidence="9">
    <location>
        <begin position="973"/>
        <end position="984"/>
    </location>
</feature>
<feature type="compositionally biased region" description="Polar residues" evidence="9">
    <location>
        <begin position="1"/>
        <end position="12"/>
    </location>
</feature>
<gene>
    <name evidence="10" type="ORF">V5J35_004649</name>
</gene>
<dbReference type="InterPro" id="IPR050557">
    <property type="entry name" value="RTX_toxin/Mannuronan_C5-epim"/>
</dbReference>
<sequence length="2031" mass="207971">MEEQNTQESPLDTESPAAAEIAPQKPASRIETAVANKDYIIDASLENVRLEVRGPDFAIIHEDGSELTVLMGGILTATGQPVRFRFADGKVLDGDDFLAKASHHKNVDVQHVAQHQPESEPEAELGEYPDKSETEPQPELPELAQQPEAASESAFNKNFAEEIGKLKENVQSSGRDALSEFQKLLANEFNKLEKITIQDVQDTPESTDNSPPPSDSTPSAPEVELPEVTATAGVGPGSGVGFDFTVSLTNYGSVETITGFHVGGGGSAESATNSEYNIQLDNEVINYPDSDQISGFDGITVTGDNSTYFTTSTISRVLSINGGDLATDVQGVTIYSLPDGWTIENGIFSEGDPDNGIPPSWSVGTSSFTIIHPTNIQQGISTFELRFEVSFIEEAAREPEVFLVPAYVTEGKIADDLQGEVKGQSALVFNLLHNGDEIDLGAGNDVVDASVGDDIIRTGAGDDTIKGGPGADIIDGGAGTDTLDYSGSVAGAISSGVVVDLGAGTATDGYGDVDTEIKNIEIVQGSAFGDELTGSGNNDELYGLGGNDTLKGAGGNDLLDGGDGEDTLNGGAGADTLNGGADDDTLNGDGEADILSGNAGNDTLNGGAGGDTLYGNEGNDTLYGDGEDDELFGGAGEDTLYGGDNDDTLSGGDDKDTLFGGAGNDNLSGDEADDTLFGNEGNDTLTGGNGNDTVEGNNGNDTFISGAGTDFYYGGDGDDKADYSNRNANIVANLTKGEVIKRDTGEFDTLDSIEDIVGTNYNDTLVGDGSGNELSGGEGDDILIGGDGADLLDGGQGTDTVDYSLKTDLLTPQTNAIIINRADSEVTVEDGSGATDTLKNIEKIIGSAGSDTIDYSTLTSGVTASLESGNAEFTVASQTYTDQFSSIENITGSEQSDTLTGSDSDNTLLGGDGDDTLIARRGSDIFNGGDGNDDTLDFSNSDFAITADLSTGVGSDTSGDADDQILNIENLVGSSKGDTLTGDNEVNDLQGGGGNDSLSGGAGADTLDGGAGEDTADYSSDTNAITINRGDSSVSVLDGSGAADTLTDIEIITGSTNSDTIDYSSVTSVGVIASLESGTGTFNGVTDTFSSIENITGSGQDDVLTGSSSNNTLLGGNGNDTFYARGGSDIFNGGVGNDTLDFSNSAYAITADLSTGVGSDTSGDANDQIIDIENLVGSNQDDTLTGNGDVNHLKGGGGVDTLSGGAGDDVLEGGSGNDILTGGTGADTIDGGEGSDTADYSSDTAAITITRTDSSVSVQDGNGDNDELISIETIAGSDHIDTIDYSAVSAAVEVSLVNNTGELRYSNQFKDSFSSIENVIGTDYNDKLTGNGSDNELRGGDGDDTLVGGAGADVLNGGVGNDTADYSEDANAITINRLDASVTVLDGSGATDTLTDIEIITGSSHSDTIDYSKVTSGVVASLDDGTAEFTVGNQTNTDQFSSIENITGSDQIDVLTGSDSDNTLLGGKGDDTFYATKGNDTYDGGDDIDTLDFSNSDFAVTADLSSSSYTSSGGGNGQISNIENLVGSSKDDTLTGNSDANHLEGGGGNDTLTGGDGADILDGGEGTDIVDYSSQSSALTIALDSGNFSFVGGDTLTGIEGIIGSTSDDTFISDEANNTFDGHTGTDTIDYSTASVTGALKASLTDQLATYVYNGNDYTDILLRIENLVGTDHEDVLVGDSGVNEISGGAGEDRIDGRGGNDKLDGGAGYDTVVFENARAGIDLTISNNNTTWSQVKIGGVNEGELYQIEWVVGSNFDDKITGNTDTTQLYGLGGNDLLDGGVGNDILDGGEGNDELIGGSGSDKLIGGKGDDILIGGSGNDLFFGGIEDDTDFDGVDTDGFDTVSFSDQTSGVTVDLSLQNTPYLAPDNGEGSRFERMYSIEAITGSQGADTLTGIAGATLKGEAGDDTLNIDFSKLTDTTTRLGGSDNKTLLDGGDDNDTLHIKSASGSFNLGDYKDLIDNMETIDLSSNSDTLDITINLSDIDEMTDGGNTLEVKVDSNDVVMINGNFEAIDGLSYSESGNTLTVYYV</sequence>
<evidence type="ECO:0000313" key="11">
    <source>
        <dbReference type="Proteomes" id="UP001549366"/>
    </source>
</evidence>
<feature type="region of interest" description="Disordered" evidence="9">
    <location>
        <begin position="1507"/>
        <end position="1556"/>
    </location>
</feature>
<keyword evidence="6" id="KW-0106">Calcium</keyword>
<comment type="subcellular location">
    <subcellularLocation>
        <location evidence="1">Membrane</location>
    </subcellularLocation>
    <subcellularLocation>
        <location evidence="2">Secreted</location>
    </subcellularLocation>
</comment>
<feature type="region of interest" description="Disordered" evidence="9">
    <location>
        <begin position="892"/>
        <end position="913"/>
    </location>
</feature>
<feature type="compositionally biased region" description="Low complexity" evidence="9">
    <location>
        <begin position="1218"/>
        <end position="1229"/>
    </location>
</feature>
<evidence type="ECO:0000256" key="1">
    <source>
        <dbReference type="ARBA" id="ARBA00004370"/>
    </source>
</evidence>
<evidence type="ECO:0000256" key="6">
    <source>
        <dbReference type="ARBA" id="ARBA00022837"/>
    </source>
</evidence>
<evidence type="ECO:0000256" key="4">
    <source>
        <dbReference type="ARBA" id="ARBA00022656"/>
    </source>
</evidence>
<name>A0ABV2SNV9_9GAMM</name>
<feature type="region of interest" description="Disordered" evidence="9">
    <location>
        <begin position="198"/>
        <end position="221"/>
    </location>
</feature>
<feature type="region of interest" description="Disordered" evidence="9">
    <location>
        <begin position="555"/>
        <end position="701"/>
    </location>
</feature>
<feature type="region of interest" description="Disordered" evidence="9">
    <location>
        <begin position="973"/>
        <end position="1019"/>
    </location>
</feature>
<evidence type="ECO:0000256" key="8">
    <source>
        <dbReference type="ARBA" id="ARBA00023136"/>
    </source>
</evidence>
<dbReference type="Pfam" id="PF00353">
    <property type="entry name" value="HemolysinCabind"/>
    <property type="match status" value="19"/>
</dbReference>
<evidence type="ECO:0000256" key="2">
    <source>
        <dbReference type="ARBA" id="ARBA00004613"/>
    </source>
</evidence>
<keyword evidence="8" id="KW-0472">Membrane</keyword>
<dbReference type="InterPro" id="IPR003995">
    <property type="entry name" value="RTX_toxin_determinant-A"/>
</dbReference>
<dbReference type="PROSITE" id="PS00330">
    <property type="entry name" value="HEMOLYSIN_CALCIUM"/>
    <property type="match status" value="15"/>
</dbReference>
<evidence type="ECO:0000256" key="9">
    <source>
        <dbReference type="SAM" id="MobiDB-lite"/>
    </source>
</evidence>
<keyword evidence="4" id="KW-0800">Toxin</keyword>
<feature type="compositionally biased region" description="Acidic residues" evidence="9">
    <location>
        <begin position="581"/>
        <end position="592"/>
    </location>
</feature>
<feature type="region of interest" description="Disordered" evidence="9">
    <location>
        <begin position="107"/>
        <end position="153"/>
    </location>
</feature>
<feature type="compositionally biased region" description="Gly residues" evidence="9">
    <location>
        <begin position="990"/>
        <end position="1003"/>
    </location>
</feature>
<reference evidence="10 11" key="1">
    <citation type="submission" date="2024-06" db="EMBL/GenBank/DDBJ databases">
        <title>Genomic Encyclopedia of Type Strains, Phase V (KMG-V): Genome sequencing to study the core and pangenomes of soil and plant-associated prokaryotes.</title>
        <authorList>
            <person name="Whitman W."/>
        </authorList>
    </citation>
    <scope>NUCLEOTIDE SEQUENCE [LARGE SCALE GENOMIC DNA]</scope>
    <source>
        <strain evidence="10 11">NE40</strain>
    </source>
</reference>
<feature type="compositionally biased region" description="Low complexity" evidence="9">
    <location>
        <begin position="135"/>
        <end position="150"/>
    </location>
</feature>
<dbReference type="PANTHER" id="PTHR38340">
    <property type="entry name" value="S-LAYER PROTEIN"/>
    <property type="match status" value="1"/>
</dbReference>
<keyword evidence="11" id="KW-1185">Reference proteome</keyword>
<evidence type="ECO:0000313" key="10">
    <source>
        <dbReference type="EMBL" id="MET4759457.1"/>
    </source>
</evidence>
<evidence type="ECO:0000256" key="7">
    <source>
        <dbReference type="ARBA" id="ARBA00023026"/>
    </source>
</evidence>
<feature type="region of interest" description="Disordered" evidence="9">
    <location>
        <begin position="1"/>
        <end position="29"/>
    </location>
</feature>
<dbReference type="PRINTS" id="PR01488">
    <property type="entry name" value="RTXTOXINA"/>
</dbReference>
<feature type="compositionally biased region" description="Gly residues" evidence="9">
    <location>
        <begin position="1544"/>
        <end position="1556"/>
    </location>
</feature>
<dbReference type="Gene3D" id="2.150.10.10">
    <property type="entry name" value="Serralysin-like metalloprotease, C-terminal"/>
    <property type="match status" value="12"/>
</dbReference>
<dbReference type="EMBL" id="JBEWTB010000002">
    <property type="protein sequence ID" value="MET4759457.1"/>
    <property type="molecule type" value="Genomic_DNA"/>
</dbReference>
<comment type="caution">
    <text evidence="10">The sequence shown here is derived from an EMBL/GenBank/DDBJ whole genome shotgun (WGS) entry which is preliminary data.</text>
</comment>
<dbReference type="InterPro" id="IPR018511">
    <property type="entry name" value="Hemolysin-typ_Ca-bd_CS"/>
</dbReference>
<keyword evidence="5" id="KW-0677">Repeat</keyword>
<accession>A0ABV2SNV9</accession>
<proteinExistence type="predicted"/>
<dbReference type="PRINTS" id="PR00313">
    <property type="entry name" value="CABNDNGRPT"/>
</dbReference>
<dbReference type="RefSeq" id="WP_354009438.1">
    <property type="nucleotide sequence ID" value="NZ_JBEWTA010000001.1"/>
</dbReference>
<evidence type="ECO:0000256" key="5">
    <source>
        <dbReference type="ARBA" id="ARBA00022737"/>
    </source>
</evidence>
<dbReference type="InterPro" id="IPR011049">
    <property type="entry name" value="Serralysin-like_metalloprot_C"/>
</dbReference>
<organism evidence="10 11">
    <name type="scientific">Endozoicomonas lisbonensis</name>
    <dbReference type="NCBI Taxonomy" id="3120522"/>
    <lineage>
        <taxon>Bacteria</taxon>
        <taxon>Pseudomonadati</taxon>
        <taxon>Pseudomonadota</taxon>
        <taxon>Gammaproteobacteria</taxon>
        <taxon>Oceanospirillales</taxon>
        <taxon>Endozoicomonadaceae</taxon>
        <taxon>Endozoicomonas</taxon>
    </lineage>
</organism>
<evidence type="ECO:0000256" key="3">
    <source>
        <dbReference type="ARBA" id="ARBA00022525"/>
    </source>
</evidence>